<keyword evidence="3" id="KW-1185">Reference proteome</keyword>
<dbReference type="AlphaFoldDB" id="A0AAE3L369"/>
<evidence type="ECO:0000256" key="1">
    <source>
        <dbReference type="SAM" id="Phobius"/>
    </source>
</evidence>
<sequence>MARKKRGSSILAKWLVGAVSLYIVSYLMEGISITGFTGALWAAGILGFINLLIKPIIVFFTLPITIITLGLFMFVINGIVLLLAGALSSSIYVAGLGTAIIGSLIMSIINSILLKVLD</sequence>
<protein>
    <submittedName>
        <fullName evidence="2">Phage holin family protein</fullName>
    </submittedName>
</protein>
<dbReference type="RefSeq" id="WP_257529156.1">
    <property type="nucleotide sequence ID" value="NZ_JANKAS010000001.1"/>
</dbReference>
<reference evidence="2" key="1">
    <citation type="submission" date="2022-07" db="EMBL/GenBank/DDBJ databases">
        <title>Enhanced cultured diversity of the mouse gut microbiota enables custom-made synthetic communities.</title>
        <authorList>
            <person name="Afrizal A."/>
        </authorList>
    </citation>
    <scope>NUCLEOTIDE SEQUENCE</scope>
    <source>
        <strain evidence="2">DSM 28593</strain>
    </source>
</reference>
<feature type="transmembrane region" description="Helical" evidence="1">
    <location>
        <begin position="91"/>
        <end position="114"/>
    </location>
</feature>
<feature type="transmembrane region" description="Helical" evidence="1">
    <location>
        <begin position="34"/>
        <end position="53"/>
    </location>
</feature>
<dbReference type="PANTHER" id="PTHR37309:SF1">
    <property type="entry name" value="SLR0284 PROTEIN"/>
    <property type="match status" value="1"/>
</dbReference>
<feature type="transmembrane region" description="Helical" evidence="1">
    <location>
        <begin position="12"/>
        <end position="28"/>
    </location>
</feature>
<accession>A0AAE3L369</accession>
<evidence type="ECO:0000313" key="2">
    <source>
        <dbReference type="EMBL" id="MCR1897738.1"/>
    </source>
</evidence>
<dbReference type="PANTHER" id="PTHR37309">
    <property type="entry name" value="SLR0284 PROTEIN"/>
    <property type="match status" value="1"/>
</dbReference>
<gene>
    <name evidence="2" type="ORF">NSA47_01885</name>
</gene>
<dbReference type="Pfam" id="PF04020">
    <property type="entry name" value="Phage_holin_4_2"/>
    <property type="match status" value="1"/>
</dbReference>
<name>A0AAE3L369_9FIRM</name>
<dbReference type="EMBL" id="JANKAS010000001">
    <property type="protein sequence ID" value="MCR1897738.1"/>
    <property type="molecule type" value="Genomic_DNA"/>
</dbReference>
<comment type="caution">
    <text evidence="2">The sequence shown here is derived from an EMBL/GenBank/DDBJ whole genome shotgun (WGS) entry which is preliminary data.</text>
</comment>
<dbReference type="InterPro" id="IPR007165">
    <property type="entry name" value="Phage_holin_4_2"/>
</dbReference>
<keyword evidence="1" id="KW-0472">Membrane</keyword>
<feature type="transmembrane region" description="Helical" evidence="1">
    <location>
        <begin position="60"/>
        <end position="85"/>
    </location>
</feature>
<organism evidence="2 3">
    <name type="scientific">Irregularibacter muris</name>
    <dbReference type="NCBI Taxonomy" id="1796619"/>
    <lineage>
        <taxon>Bacteria</taxon>
        <taxon>Bacillati</taxon>
        <taxon>Bacillota</taxon>
        <taxon>Clostridia</taxon>
        <taxon>Eubacteriales</taxon>
        <taxon>Eubacteriaceae</taxon>
        <taxon>Irregularibacter</taxon>
    </lineage>
</organism>
<keyword evidence="1" id="KW-1133">Transmembrane helix</keyword>
<proteinExistence type="predicted"/>
<dbReference type="Proteomes" id="UP001205748">
    <property type="component" value="Unassembled WGS sequence"/>
</dbReference>
<keyword evidence="1" id="KW-0812">Transmembrane</keyword>
<evidence type="ECO:0000313" key="3">
    <source>
        <dbReference type="Proteomes" id="UP001205748"/>
    </source>
</evidence>